<gene>
    <name evidence="2" type="primary">yaaA</name>
    <name evidence="2" type="ORF">OE104_13525</name>
</gene>
<dbReference type="SUPFAM" id="SSF55174">
    <property type="entry name" value="Alpha-L RNA-binding motif"/>
    <property type="match status" value="1"/>
</dbReference>
<dbReference type="KEGG" id="faf:OE104_13525"/>
<dbReference type="Proteomes" id="UP001164718">
    <property type="component" value="Chromosome"/>
</dbReference>
<accession>A0A9E8LUD8</accession>
<keyword evidence="1" id="KW-0694">RNA-binding</keyword>
<dbReference type="AlphaFoldDB" id="A0A9E8LUD8"/>
<dbReference type="EMBL" id="CP106878">
    <property type="protein sequence ID" value="WAA09530.1"/>
    <property type="molecule type" value="Genomic_DNA"/>
</dbReference>
<dbReference type="GO" id="GO:0003723">
    <property type="term" value="F:RNA binding"/>
    <property type="evidence" value="ECO:0007669"/>
    <property type="project" value="UniProtKB-KW"/>
</dbReference>
<dbReference type="NCBIfam" id="TIGR02988">
    <property type="entry name" value="YaaA_near_RecF"/>
    <property type="match status" value="1"/>
</dbReference>
<protein>
    <submittedName>
        <fullName evidence="2">S4 domain-containing protein YaaA</fullName>
    </submittedName>
</protein>
<dbReference type="Gene3D" id="3.10.290.10">
    <property type="entry name" value="RNA-binding S4 domain"/>
    <property type="match status" value="1"/>
</dbReference>
<dbReference type="InterPro" id="IPR036986">
    <property type="entry name" value="S4_RNA-bd_sf"/>
</dbReference>
<name>A0A9E8LUD8_9BACI</name>
<proteinExistence type="predicted"/>
<dbReference type="PROSITE" id="PS50889">
    <property type="entry name" value="S4"/>
    <property type="match status" value="1"/>
</dbReference>
<evidence type="ECO:0000313" key="2">
    <source>
        <dbReference type="EMBL" id="WAA09530.1"/>
    </source>
</evidence>
<reference evidence="2" key="1">
    <citation type="submission" date="2022-09" db="EMBL/GenBank/DDBJ databases">
        <title>Complete Genomes of Fervidibacillus albus and Fervidibacillus halotolerans isolated from tidal flat sediments.</title>
        <authorList>
            <person name="Kwon K.K."/>
            <person name="Yang S.-H."/>
            <person name="Park M.J."/>
            <person name="Oh H.-M."/>
        </authorList>
    </citation>
    <scope>NUCLEOTIDE SEQUENCE</scope>
    <source>
        <strain evidence="2">MEBiC13591</strain>
    </source>
</reference>
<organism evidence="2 3">
    <name type="scientific">Fervidibacillus albus</name>
    <dbReference type="NCBI Taxonomy" id="2980026"/>
    <lineage>
        <taxon>Bacteria</taxon>
        <taxon>Bacillati</taxon>
        <taxon>Bacillota</taxon>
        <taxon>Bacilli</taxon>
        <taxon>Bacillales</taxon>
        <taxon>Bacillaceae</taxon>
        <taxon>Fervidibacillus</taxon>
    </lineage>
</organism>
<evidence type="ECO:0000256" key="1">
    <source>
        <dbReference type="PROSITE-ProRule" id="PRU00182"/>
    </source>
</evidence>
<dbReference type="Pfam" id="PF13275">
    <property type="entry name" value="S4_2"/>
    <property type="match status" value="1"/>
</dbReference>
<sequence length="73" mass="8219">MTKEIEIGTEFVTLGQFLKMIDVVQSGGAVKWYLREMAVYVNGEREERRGRKLTNGDFIRVPGAGSFIIKGHS</sequence>
<dbReference type="RefSeq" id="WP_275417311.1">
    <property type="nucleotide sequence ID" value="NZ_CP106878.1"/>
</dbReference>
<evidence type="ECO:0000313" key="3">
    <source>
        <dbReference type="Proteomes" id="UP001164718"/>
    </source>
</evidence>
<dbReference type="InterPro" id="IPR014330">
    <property type="entry name" value="RNA-bd_S4-rel_YaaA"/>
</dbReference>
<keyword evidence="3" id="KW-1185">Reference proteome</keyword>